<protein>
    <submittedName>
        <fullName evidence="1">Uncharacterized protein</fullName>
    </submittedName>
</protein>
<evidence type="ECO:0000313" key="1">
    <source>
        <dbReference type="EMBL" id="XDQ15972.1"/>
    </source>
</evidence>
<sequence length="55" mass="5884">MTIGPPDRVREQHAAVHAVLDEGGCGRSLADWSCPRSTVRRLANAATADELLVGR</sequence>
<organism evidence="1">
    <name type="scientific">Streptomyces sp. R11</name>
    <dbReference type="NCBI Taxonomy" id="3238625"/>
    <lineage>
        <taxon>Bacteria</taxon>
        <taxon>Bacillati</taxon>
        <taxon>Actinomycetota</taxon>
        <taxon>Actinomycetes</taxon>
        <taxon>Kitasatosporales</taxon>
        <taxon>Streptomycetaceae</taxon>
        <taxon>Streptomyces</taxon>
    </lineage>
</organism>
<accession>A0AB39NDA0</accession>
<dbReference type="RefSeq" id="WP_369275896.1">
    <property type="nucleotide sequence ID" value="NZ_CP163432.1"/>
</dbReference>
<dbReference type="AlphaFoldDB" id="A0AB39NDA0"/>
<gene>
    <name evidence="1" type="ORF">AB5J55_43565</name>
</gene>
<reference evidence="1" key="1">
    <citation type="submission" date="2024-07" db="EMBL/GenBank/DDBJ databases">
        <authorList>
            <person name="Yu S.T."/>
        </authorList>
    </citation>
    <scope>NUCLEOTIDE SEQUENCE</scope>
    <source>
        <strain evidence="1">R11</strain>
    </source>
</reference>
<dbReference type="EMBL" id="CP163432">
    <property type="protein sequence ID" value="XDQ15972.1"/>
    <property type="molecule type" value="Genomic_DNA"/>
</dbReference>
<proteinExistence type="predicted"/>
<name>A0AB39NDA0_9ACTN</name>